<dbReference type="SUPFAM" id="SSF82185">
    <property type="entry name" value="Histone H3 K4-specific methyltransferase SET7/9 N-terminal domain"/>
    <property type="match status" value="2"/>
</dbReference>
<dbReference type="PANTHER" id="PTHR23084">
    <property type="entry name" value="PHOSPHATIDYLINOSITOL-4-PHOSPHATE 5-KINASE RELATED"/>
    <property type="match status" value="1"/>
</dbReference>
<organism evidence="3 4">
    <name type="scientific">Aphanomyces stellatus</name>
    <dbReference type="NCBI Taxonomy" id="120398"/>
    <lineage>
        <taxon>Eukaryota</taxon>
        <taxon>Sar</taxon>
        <taxon>Stramenopiles</taxon>
        <taxon>Oomycota</taxon>
        <taxon>Saprolegniomycetes</taxon>
        <taxon>Saprolegniales</taxon>
        <taxon>Verrucalvaceae</taxon>
        <taxon>Aphanomyces</taxon>
    </lineage>
</organism>
<evidence type="ECO:0000313" key="3">
    <source>
        <dbReference type="EMBL" id="VFT95745.1"/>
    </source>
</evidence>
<dbReference type="Proteomes" id="UP000332933">
    <property type="component" value="Unassembled WGS sequence"/>
</dbReference>
<proteinExistence type="predicted"/>
<dbReference type="Pfam" id="PF02493">
    <property type="entry name" value="MORN"/>
    <property type="match status" value="8"/>
</dbReference>
<keyword evidence="1" id="KW-0677">Repeat</keyword>
<dbReference type="EMBL" id="VJMH01006439">
    <property type="protein sequence ID" value="KAF0689517.1"/>
    <property type="molecule type" value="Genomic_DNA"/>
</dbReference>
<reference evidence="2" key="2">
    <citation type="submission" date="2019-06" db="EMBL/GenBank/DDBJ databases">
        <title>Genomics analysis of Aphanomyces spp. identifies a new class of oomycete effector associated with host adaptation.</title>
        <authorList>
            <person name="Gaulin E."/>
        </authorList>
    </citation>
    <scope>NUCLEOTIDE SEQUENCE</scope>
    <source>
        <strain evidence="2">CBS 578.67</strain>
    </source>
</reference>
<evidence type="ECO:0000313" key="4">
    <source>
        <dbReference type="Proteomes" id="UP000332933"/>
    </source>
</evidence>
<evidence type="ECO:0000313" key="2">
    <source>
        <dbReference type="EMBL" id="KAF0689517.1"/>
    </source>
</evidence>
<sequence>MGPPADVVYDGSEENGLRSGSGTLMFANGDSYVGEFLRGFRHGRGTYTYLKGARVYEGEWRRSLRHGHGKEVWRHGERIVWSYDGAYVDDKKHGVGVERKATQGTYSGTFVNDVKEGSGVMTWPNGDTYDGQWQDGRMCGVGKHTRQADGSTYDGMWIHGLRHGRGRAVSKDEIYDGMWKEGKRHGEGFVIVHAKQRHGVWDKGQRVKWTSAETMIKE</sequence>
<dbReference type="EMBL" id="CAADRA010006460">
    <property type="protein sequence ID" value="VFT95745.1"/>
    <property type="molecule type" value="Genomic_DNA"/>
</dbReference>
<keyword evidence="4" id="KW-1185">Reference proteome</keyword>
<dbReference type="InterPro" id="IPR003409">
    <property type="entry name" value="MORN"/>
</dbReference>
<dbReference type="PANTHER" id="PTHR23084:SF179">
    <property type="entry name" value="OS10G0565000 PROTEIN"/>
    <property type="match status" value="1"/>
</dbReference>
<gene>
    <name evidence="3" type="primary">Aste57867_19020</name>
    <name evidence="2" type="ORF">As57867_018956</name>
    <name evidence="3" type="ORF">ASTE57867_19020</name>
</gene>
<protein>
    <submittedName>
        <fullName evidence="3">Aste57867_19020 protein</fullName>
    </submittedName>
</protein>
<dbReference type="OrthoDB" id="270720at2759"/>
<dbReference type="SMART" id="SM00698">
    <property type="entry name" value="MORN"/>
    <property type="match status" value="8"/>
</dbReference>
<dbReference type="AlphaFoldDB" id="A0A485LCE0"/>
<reference evidence="3 4" key="1">
    <citation type="submission" date="2019-03" db="EMBL/GenBank/DDBJ databases">
        <authorList>
            <person name="Gaulin E."/>
            <person name="Dumas B."/>
        </authorList>
    </citation>
    <scope>NUCLEOTIDE SEQUENCE [LARGE SCALE GENOMIC DNA]</scope>
    <source>
        <strain evidence="3">CBS 568.67</strain>
    </source>
</reference>
<evidence type="ECO:0000256" key="1">
    <source>
        <dbReference type="ARBA" id="ARBA00022737"/>
    </source>
</evidence>
<name>A0A485LCE0_9STRA</name>
<accession>A0A485LCE0</accession>
<dbReference type="Gene3D" id="2.20.110.10">
    <property type="entry name" value="Histone H3 K4-specific methyltransferase SET7/9 N-terminal domain"/>
    <property type="match status" value="3"/>
</dbReference>